<gene>
    <name evidence="1" type="ORF">Tco_0938541</name>
</gene>
<dbReference type="EMBL" id="BQNB010015322">
    <property type="protein sequence ID" value="GJT38676.1"/>
    <property type="molecule type" value="Genomic_DNA"/>
</dbReference>
<accession>A0ABQ5DHG7</accession>
<name>A0ABQ5DHG7_9ASTR</name>
<dbReference type="Proteomes" id="UP001151760">
    <property type="component" value="Unassembled WGS sequence"/>
</dbReference>
<organism evidence="1 2">
    <name type="scientific">Tanacetum coccineum</name>
    <dbReference type="NCBI Taxonomy" id="301880"/>
    <lineage>
        <taxon>Eukaryota</taxon>
        <taxon>Viridiplantae</taxon>
        <taxon>Streptophyta</taxon>
        <taxon>Embryophyta</taxon>
        <taxon>Tracheophyta</taxon>
        <taxon>Spermatophyta</taxon>
        <taxon>Magnoliopsida</taxon>
        <taxon>eudicotyledons</taxon>
        <taxon>Gunneridae</taxon>
        <taxon>Pentapetalae</taxon>
        <taxon>asterids</taxon>
        <taxon>campanulids</taxon>
        <taxon>Asterales</taxon>
        <taxon>Asteraceae</taxon>
        <taxon>Asteroideae</taxon>
        <taxon>Anthemideae</taxon>
        <taxon>Anthemidinae</taxon>
        <taxon>Tanacetum</taxon>
    </lineage>
</organism>
<reference evidence="1" key="2">
    <citation type="submission" date="2022-01" db="EMBL/GenBank/DDBJ databases">
        <authorList>
            <person name="Yamashiro T."/>
            <person name="Shiraishi A."/>
            <person name="Satake H."/>
            <person name="Nakayama K."/>
        </authorList>
    </citation>
    <scope>NUCLEOTIDE SEQUENCE</scope>
</reference>
<evidence type="ECO:0000313" key="1">
    <source>
        <dbReference type="EMBL" id="GJT38676.1"/>
    </source>
</evidence>
<sequence length="346" mass="39003">MISSKEAREEEDLAFDSFIHPTPWKGLILLLKGSIENPDFLRFPWFRMSVLLHLFFLLQFYCCAIIGSEVEPTDIQIEPDQGYVASPNQRFLGEDMNPYICEWNDVISMYNIDFSTLSFGRKRKTPYGFEMDSGTLCVSKKGNLGDRKTFCISSEANGQSRHSKASLNINATHETSIPMCADLLPTVVVNEFDLLVSTATCSDYIDNSRHISCTSSNINCPRKEAVAHQHLMDHVCVQPEKAFVLSECPLQKKVVDKVNCSKKQQAQANDQKMCMVQTDVVKAPEKAKEGIKGTMKWAKEKTKKGTKQQRESMLKAEEESAAKILARAQELCDEHKVVHVSICCSK</sequence>
<proteinExistence type="predicted"/>
<keyword evidence="2" id="KW-1185">Reference proteome</keyword>
<comment type="caution">
    <text evidence="1">The sequence shown here is derived from an EMBL/GenBank/DDBJ whole genome shotgun (WGS) entry which is preliminary data.</text>
</comment>
<protein>
    <submittedName>
        <fullName evidence="1">Uncharacterized protein</fullName>
    </submittedName>
</protein>
<reference evidence="1" key="1">
    <citation type="journal article" date="2022" name="Int. J. Mol. Sci.">
        <title>Draft Genome of Tanacetum Coccineum: Genomic Comparison of Closely Related Tanacetum-Family Plants.</title>
        <authorList>
            <person name="Yamashiro T."/>
            <person name="Shiraishi A."/>
            <person name="Nakayama K."/>
            <person name="Satake H."/>
        </authorList>
    </citation>
    <scope>NUCLEOTIDE SEQUENCE</scope>
</reference>
<evidence type="ECO:0000313" key="2">
    <source>
        <dbReference type="Proteomes" id="UP001151760"/>
    </source>
</evidence>